<dbReference type="SMART" id="SM00347">
    <property type="entry name" value="HTH_MARR"/>
    <property type="match status" value="1"/>
</dbReference>
<keyword evidence="3" id="KW-0804">Transcription</keyword>
<evidence type="ECO:0000256" key="1">
    <source>
        <dbReference type="ARBA" id="ARBA00023015"/>
    </source>
</evidence>
<dbReference type="EMBL" id="FRAC01000038">
    <property type="protein sequence ID" value="SHL57037.1"/>
    <property type="molecule type" value="Genomic_DNA"/>
</dbReference>
<evidence type="ECO:0000313" key="5">
    <source>
        <dbReference type="EMBL" id="SHL57037.1"/>
    </source>
</evidence>
<protein>
    <submittedName>
        <fullName evidence="5">DNA-binding transcriptional regulator, MarR family</fullName>
    </submittedName>
</protein>
<dbReference type="Gene3D" id="1.10.10.10">
    <property type="entry name" value="Winged helix-like DNA-binding domain superfamily/Winged helix DNA-binding domain"/>
    <property type="match status" value="1"/>
</dbReference>
<keyword evidence="1" id="KW-0805">Transcription regulation</keyword>
<dbReference type="GO" id="GO:0003700">
    <property type="term" value="F:DNA-binding transcription factor activity"/>
    <property type="evidence" value="ECO:0007669"/>
    <property type="project" value="InterPro"/>
</dbReference>
<feature type="domain" description="HTH marR-type" evidence="4">
    <location>
        <begin position="22"/>
        <end position="163"/>
    </location>
</feature>
<dbReference type="GO" id="GO:0003677">
    <property type="term" value="F:DNA binding"/>
    <property type="evidence" value="ECO:0007669"/>
    <property type="project" value="UniProtKB-KW"/>
</dbReference>
<dbReference type="PROSITE" id="PS50995">
    <property type="entry name" value="HTH_MARR_2"/>
    <property type="match status" value="1"/>
</dbReference>
<dbReference type="PANTHER" id="PTHR42756">
    <property type="entry name" value="TRANSCRIPTIONAL REGULATOR, MARR"/>
    <property type="match status" value="1"/>
</dbReference>
<dbReference type="InterPro" id="IPR023187">
    <property type="entry name" value="Tscrpt_reg_MarR-type_CS"/>
</dbReference>
<dbReference type="STRING" id="1121322.SAMN02745136_05204"/>
<evidence type="ECO:0000256" key="3">
    <source>
        <dbReference type="ARBA" id="ARBA00023163"/>
    </source>
</evidence>
<gene>
    <name evidence="5" type="ORF">SAMN02745136_05204</name>
</gene>
<dbReference type="RefSeq" id="WP_073280109.1">
    <property type="nucleotide sequence ID" value="NZ_FRAC01000038.1"/>
</dbReference>
<dbReference type="InterPro" id="IPR036390">
    <property type="entry name" value="WH_DNA-bd_sf"/>
</dbReference>
<reference evidence="5 6" key="1">
    <citation type="submission" date="2016-11" db="EMBL/GenBank/DDBJ databases">
        <authorList>
            <person name="Jaros S."/>
            <person name="Januszkiewicz K."/>
            <person name="Wedrychowicz H."/>
        </authorList>
    </citation>
    <scope>NUCLEOTIDE SEQUENCE [LARGE SCALE GENOMIC DNA]</scope>
    <source>
        <strain evidence="5 6">DSM 15929</strain>
    </source>
</reference>
<dbReference type="SUPFAM" id="SSF46785">
    <property type="entry name" value="Winged helix' DNA-binding domain"/>
    <property type="match status" value="1"/>
</dbReference>
<proteinExistence type="predicted"/>
<dbReference type="OrthoDB" id="3237509at2"/>
<dbReference type="PANTHER" id="PTHR42756:SF1">
    <property type="entry name" value="TRANSCRIPTIONAL REPRESSOR OF EMRAB OPERON"/>
    <property type="match status" value="1"/>
</dbReference>
<keyword evidence="2 5" id="KW-0238">DNA-binding</keyword>
<evidence type="ECO:0000259" key="4">
    <source>
        <dbReference type="PROSITE" id="PS50995"/>
    </source>
</evidence>
<name>A0A1M7BQ25_9FIRM</name>
<dbReference type="PRINTS" id="PR00598">
    <property type="entry name" value="HTHMARR"/>
</dbReference>
<dbReference type="InterPro" id="IPR036388">
    <property type="entry name" value="WH-like_DNA-bd_sf"/>
</dbReference>
<dbReference type="AlphaFoldDB" id="A0A1M7BQ25"/>
<dbReference type="PROSITE" id="PS01117">
    <property type="entry name" value="HTH_MARR_1"/>
    <property type="match status" value="1"/>
</dbReference>
<dbReference type="Proteomes" id="UP000184386">
    <property type="component" value="Unassembled WGS sequence"/>
</dbReference>
<organism evidence="5 6">
    <name type="scientific">Anaerocolumna jejuensis DSM 15929</name>
    <dbReference type="NCBI Taxonomy" id="1121322"/>
    <lineage>
        <taxon>Bacteria</taxon>
        <taxon>Bacillati</taxon>
        <taxon>Bacillota</taxon>
        <taxon>Clostridia</taxon>
        <taxon>Lachnospirales</taxon>
        <taxon>Lachnospiraceae</taxon>
        <taxon>Anaerocolumna</taxon>
    </lineage>
</organism>
<dbReference type="Pfam" id="PF01047">
    <property type="entry name" value="MarR"/>
    <property type="match status" value="1"/>
</dbReference>
<keyword evidence="6" id="KW-1185">Reference proteome</keyword>
<dbReference type="InterPro" id="IPR000835">
    <property type="entry name" value="HTH_MarR-typ"/>
</dbReference>
<evidence type="ECO:0000256" key="2">
    <source>
        <dbReference type="ARBA" id="ARBA00023125"/>
    </source>
</evidence>
<sequence>MDNFTFADRPDNQRLQLMKDVYSELNSDIVKLFIDFQWTYRNMQKQYDYVLDKNNLSESRFIILMFLYHAPSQTLLPSVISEKLGATRATVSKLLKAMEMKGWIIKSTSTIDKRSLSVQLTETGNHVLEKFLPENFSIVNNLLGSLSSEEIQQLSNLLKKINDSTQEYAQEMEK</sequence>
<evidence type="ECO:0000313" key="6">
    <source>
        <dbReference type="Proteomes" id="UP000184386"/>
    </source>
</evidence>
<accession>A0A1M7BQ25</accession>